<reference evidence="1" key="1">
    <citation type="submission" date="2025-03" db="EMBL/GenBank/DDBJ databases">
        <authorList>
            <consortium name="ELIXIR-Norway"/>
            <consortium name="Elixir Norway"/>
        </authorList>
    </citation>
    <scope>NUCLEOTIDE SEQUENCE</scope>
</reference>
<dbReference type="EMBL" id="CATOBB020000396">
    <property type="protein sequence ID" value="CAM9145395.1"/>
    <property type="molecule type" value="Genomic_DNA"/>
</dbReference>
<sequence length="191" mass="21228">MKLFCSCIWLRWVVAVAHGVSVAPCRPSAAGHWLSSCAAWAQWLHHVGLAALRHVGSYSPDQKSNTCSLHFKAGAYPLDFQASPSFIYLTFDLYLIILGLIILKIGHISISPTQYRKLRQRGTHTSFPRTCFSRTGSESSPSAWAPCSAELLGLLHRDNCTHSQSVRVFSAHKPQAFLTPPWIQEALLGIW</sequence>
<evidence type="ECO:0000313" key="1">
    <source>
        <dbReference type="EMBL" id="CAM9145395.1"/>
    </source>
</evidence>
<accession>A0ACB1KEM2</accession>
<proteinExistence type="predicted"/>
<name>A0ACB1KEM2_RANTA</name>
<protein>
    <submittedName>
        <fullName evidence="1">Uncharacterized protein</fullName>
    </submittedName>
</protein>
<gene>
    <name evidence="1" type="ORF">MRATA1EN22A_LOCUS29026</name>
</gene>
<comment type="caution">
    <text evidence="1">The sequence shown here is derived from an EMBL/GenBank/DDBJ whole genome shotgun (WGS) entry which is preliminary data.</text>
</comment>
<evidence type="ECO:0000313" key="2">
    <source>
        <dbReference type="Proteomes" id="UP001162501"/>
    </source>
</evidence>
<organism evidence="1 2">
    <name type="scientific">Rangifer tarandus platyrhynchus</name>
    <name type="common">Svalbard reindeer</name>
    <dbReference type="NCBI Taxonomy" id="3082113"/>
    <lineage>
        <taxon>Eukaryota</taxon>
        <taxon>Metazoa</taxon>
        <taxon>Chordata</taxon>
        <taxon>Craniata</taxon>
        <taxon>Vertebrata</taxon>
        <taxon>Euteleostomi</taxon>
        <taxon>Mammalia</taxon>
        <taxon>Eutheria</taxon>
        <taxon>Laurasiatheria</taxon>
        <taxon>Artiodactyla</taxon>
        <taxon>Ruminantia</taxon>
        <taxon>Pecora</taxon>
        <taxon>Cervidae</taxon>
        <taxon>Odocoileinae</taxon>
        <taxon>Rangifer</taxon>
    </lineage>
</organism>
<dbReference type="Proteomes" id="UP001162501">
    <property type="component" value="Unassembled WGS sequence"/>
</dbReference>